<reference evidence="2 3" key="1">
    <citation type="submission" date="2019-02" db="EMBL/GenBank/DDBJ databases">
        <title>Deep-cultivation of Planctomycetes and their phenomic and genomic characterization uncovers novel biology.</title>
        <authorList>
            <person name="Wiegand S."/>
            <person name="Jogler M."/>
            <person name="Boedeker C."/>
            <person name="Pinto D."/>
            <person name="Vollmers J."/>
            <person name="Rivas-Marin E."/>
            <person name="Kohn T."/>
            <person name="Peeters S.H."/>
            <person name="Heuer A."/>
            <person name="Rast P."/>
            <person name="Oberbeckmann S."/>
            <person name="Bunk B."/>
            <person name="Jeske O."/>
            <person name="Meyerdierks A."/>
            <person name="Storesund J.E."/>
            <person name="Kallscheuer N."/>
            <person name="Luecker S."/>
            <person name="Lage O.M."/>
            <person name="Pohl T."/>
            <person name="Merkel B.J."/>
            <person name="Hornburger P."/>
            <person name="Mueller R.-W."/>
            <person name="Bruemmer F."/>
            <person name="Labrenz M."/>
            <person name="Spormann A.M."/>
            <person name="Op den Camp H."/>
            <person name="Overmann J."/>
            <person name="Amann R."/>
            <person name="Jetten M.S.M."/>
            <person name="Mascher T."/>
            <person name="Medema M.H."/>
            <person name="Devos D.P."/>
            <person name="Kaster A.-K."/>
            <person name="Ovreas L."/>
            <person name="Rohde M."/>
            <person name="Galperin M.Y."/>
            <person name="Jogler C."/>
        </authorList>
    </citation>
    <scope>NUCLEOTIDE SEQUENCE [LARGE SCALE GENOMIC DNA]</scope>
    <source>
        <strain evidence="2 3">Mal52</strain>
    </source>
</reference>
<dbReference type="AlphaFoldDB" id="A0A517ZLI7"/>
<keyword evidence="3" id="KW-1185">Reference proteome</keyword>
<feature type="chain" id="PRO_5022174558" description="Nickel uptake substrate-specific transmembrane region" evidence="1">
    <location>
        <begin position="21"/>
        <end position="487"/>
    </location>
</feature>
<name>A0A517ZLI7_9PLAN</name>
<evidence type="ECO:0000313" key="3">
    <source>
        <dbReference type="Proteomes" id="UP000319383"/>
    </source>
</evidence>
<sequence precursor="true">MMKTCSMVCAVSLLLMTAHTAVCDDDKKPVNEKLERVTCRVRVVDALGNPVPGAIVMPVGFRALAQPKGYYEWVTERFGTQPKVKTGADGIAAIQIPKFAREQLEIGQVFWMVDDPDHVVYTQAHAIQDDPTEIRLKDGYRIAVTAIGAQTNEPIKQHLFAVQSGLPASLDPEWRMSKSGVLLSRVFDAAQVSLRLVALPPERPAMFSELITLDRAEDGGRVFLRNVPLKVGTRVQGKLDPAVPRPVIGGRVSAFITAGEPPNPHDRQKLWFWFDQTEIKPDGSFEFVSLPPGDIVQLVAMCDGWLSKSPTTDEIDAIVPWKQKERPDKNQVMPQVFSLNKPTIHPTIEMSKSATCKVMIVDPAGNRLANAKVTIVILRRLLRTGGVNLSYGYRSTDMLRTLRQGKDWNWESVWSRNDFQAKTDSDGIAVLRNLPGSRSIGLTATHAHFEYTTEEGRHFTKLELKPGETTEITIRMEPKGENELGAP</sequence>
<dbReference type="EMBL" id="CP036276">
    <property type="protein sequence ID" value="QDU43295.1"/>
    <property type="molecule type" value="Genomic_DNA"/>
</dbReference>
<evidence type="ECO:0000256" key="1">
    <source>
        <dbReference type="SAM" id="SignalP"/>
    </source>
</evidence>
<gene>
    <name evidence="2" type="ORF">Mal52_17670</name>
</gene>
<organism evidence="2 3">
    <name type="scientific">Symmachiella dynata</name>
    <dbReference type="NCBI Taxonomy" id="2527995"/>
    <lineage>
        <taxon>Bacteria</taxon>
        <taxon>Pseudomonadati</taxon>
        <taxon>Planctomycetota</taxon>
        <taxon>Planctomycetia</taxon>
        <taxon>Planctomycetales</taxon>
        <taxon>Planctomycetaceae</taxon>
        <taxon>Symmachiella</taxon>
    </lineage>
</organism>
<accession>A0A517ZLI7</accession>
<proteinExistence type="predicted"/>
<keyword evidence="1" id="KW-0732">Signal</keyword>
<dbReference type="KEGG" id="sdyn:Mal52_17670"/>
<protein>
    <recommendedName>
        <fullName evidence="4">Nickel uptake substrate-specific transmembrane region</fullName>
    </recommendedName>
</protein>
<evidence type="ECO:0008006" key="4">
    <source>
        <dbReference type="Google" id="ProtNLM"/>
    </source>
</evidence>
<evidence type="ECO:0000313" key="2">
    <source>
        <dbReference type="EMBL" id="QDU43295.1"/>
    </source>
</evidence>
<feature type="signal peptide" evidence="1">
    <location>
        <begin position="1"/>
        <end position="20"/>
    </location>
</feature>
<dbReference type="Proteomes" id="UP000319383">
    <property type="component" value="Chromosome"/>
</dbReference>